<keyword evidence="15" id="KW-0676">Redox-active center</keyword>
<organism evidence="16 17">
    <name type="scientific">Apophysomyces ossiformis</name>
    <dbReference type="NCBI Taxonomy" id="679940"/>
    <lineage>
        <taxon>Eukaryota</taxon>
        <taxon>Fungi</taxon>
        <taxon>Fungi incertae sedis</taxon>
        <taxon>Mucoromycota</taxon>
        <taxon>Mucoromycotina</taxon>
        <taxon>Mucoromycetes</taxon>
        <taxon>Mucorales</taxon>
        <taxon>Mucorineae</taxon>
        <taxon>Mucoraceae</taxon>
        <taxon>Apophysomyces</taxon>
    </lineage>
</organism>
<keyword evidence="10" id="KW-0249">Electron transport</keyword>
<protein>
    <recommendedName>
        <fullName evidence="18">Endoplasmic oxidoreductin-1</fullName>
    </recommendedName>
</protein>
<dbReference type="GO" id="GO:0015035">
    <property type="term" value="F:protein-disulfide reductase activity"/>
    <property type="evidence" value="ECO:0007669"/>
    <property type="project" value="InterPro"/>
</dbReference>
<dbReference type="GO" id="GO:0016972">
    <property type="term" value="F:thiol oxidase activity"/>
    <property type="evidence" value="ECO:0007669"/>
    <property type="project" value="InterPro"/>
</dbReference>
<evidence type="ECO:0000256" key="3">
    <source>
        <dbReference type="ARBA" id="ARBA00008277"/>
    </source>
</evidence>
<name>A0A8H7BXC8_9FUNG</name>
<reference evidence="16" key="1">
    <citation type="submission" date="2020-01" db="EMBL/GenBank/DDBJ databases">
        <title>Genome Sequencing of Three Apophysomyces-Like Fungal Strains Confirms a Novel Fungal Genus in the Mucoromycota with divergent Burkholderia-like Endosymbiotic Bacteria.</title>
        <authorList>
            <person name="Stajich J.E."/>
            <person name="Macias A.M."/>
            <person name="Carter-House D."/>
            <person name="Lovett B."/>
            <person name="Kasson L.R."/>
            <person name="Berry K."/>
            <person name="Grigoriev I."/>
            <person name="Chang Y."/>
            <person name="Spatafora J."/>
            <person name="Kasson M.T."/>
        </authorList>
    </citation>
    <scope>NUCLEOTIDE SEQUENCE</scope>
    <source>
        <strain evidence="16">NRRL A-21654</strain>
    </source>
</reference>
<keyword evidence="6" id="KW-0285">Flavoprotein</keyword>
<keyword evidence="8" id="KW-0256">Endoplasmic reticulum</keyword>
<keyword evidence="11" id="KW-0560">Oxidoreductase</keyword>
<evidence type="ECO:0000256" key="2">
    <source>
        <dbReference type="ARBA" id="ARBA00004367"/>
    </source>
</evidence>
<comment type="cofactor">
    <cofactor evidence="1">
        <name>FAD</name>
        <dbReference type="ChEBI" id="CHEBI:57692"/>
    </cofactor>
</comment>
<comment type="similarity">
    <text evidence="3">Belongs to the EROs family.</text>
</comment>
<dbReference type="EMBL" id="JABAYA010000020">
    <property type="protein sequence ID" value="KAF7729955.1"/>
    <property type="molecule type" value="Genomic_DNA"/>
</dbReference>
<comment type="subunit">
    <text evidence="4">May function both as a monomer and a homodimer.</text>
</comment>
<proteinExistence type="inferred from homology"/>
<gene>
    <name evidence="16" type="ORF">EC973_003368</name>
</gene>
<keyword evidence="17" id="KW-1185">Reference proteome</keyword>
<comment type="caution">
    <text evidence="16">The sequence shown here is derived from an EMBL/GenBank/DDBJ whole genome shotgun (WGS) entry which is preliminary data.</text>
</comment>
<evidence type="ECO:0000256" key="14">
    <source>
        <dbReference type="ARBA" id="ARBA00023180"/>
    </source>
</evidence>
<evidence type="ECO:0000256" key="11">
    <source>
        <dbReference type="ARBA" id="ARBA00023002"/>
    </source>
</evidence>
<keyword evidence="9" id="KW-0274">FAD</keyword>
<evidence type="ECO:0000256" key="1">
    <source>
        <dbReference type="ARBA" id="ARBA00001974"/>
    </source>
</evidence>
<evidence type="ECO:0000256" key="6">
    <source>
        <dbReference type="ARBA" id="ARBA00022630"/>
    </source>
</evidence>
<keyword evidence="14" id="KW-0325">Glycoprotein</keyword>
<evidence type="ECO:0000256" key="7">
    <source>
        <dbReference type="ARBA" id="ARBA00022729"/>
    </source>
</evidence>
<evidence type="ECO:0008006" key="18">
    <source>
        <dbReference type="Google" id="ProtNLM"/>
    </source>
</evidence>
<keyword evidence="12" id="KW-0472">Membrane</keyword>
<keyword evidence="13" id="KW-1015">Disulfide bond</keyword>
<dbReference type="Pfam" id="PF04137">
    <property type="entry name" value="ERO1"/>
    <property type="match status" value="1"/>
</dbReference>
<dbReference type="GO" id="GO:0005789">
    <property type="term" value="C:endoplasmic reticulum membrane"/>
    <property type="evidence" value="ECO:0007669"/>
    <property type="project" value="UniProtKB-SubCell"/>
</dbReference>
<evidence type="ECO:0000256" key="4">
    <source>
        <dbReference type="ARBA" id="ARBA00011802"/>
    </source>
</evidence>
<evidence type="ECO:0000256" key="13">
    <source>
        <dbReference type="ARBA" id="ARBA00023157"/>
    </source>
</evidence>
<evidence type="ECO:0000313" key="17">
    <source>
        <dbReference type="Proteomes" id="UP000605846"/>
    </source>
</evidence>
<sequence>MVRCHRLIANSVHYPVKRHTVHPYSRLLLCILLVGLVSVVRAVDIAPKHPLEDPAPVSFVETVLETKAQDYCNVSLVNLSYFVPFAHDPDLTQPVGQIKDTCCDFQSVESIQNTIFDKIQALVKTNFFRYYKLNLWRECPFWNDDGLCMNRDCSVATTDESSLPEEWREEALSAVQISPAGSAFQPFKVCKYKDQDFCSVDDQWDGGGNCQRPIVVYELSVTHLSYLDLVYVDLLENPERFTGYAGASAGRVWKAIYEENCFNIVHKMTEGCQMCNNVMNTGSNPLKSVQKDPFPHVPSTKAELGQFLHNLAEESDGDGDSNEETCLEKRVYYRLISGLHSSISIHICDEFFNQTTGKWGPNLDCFVNRIGVHPERLQNVYFTYAIVLRAITKLEGYLKEYTFCTGDKKDDQRIKGMVHDLIHSATSCPSTFDEKAMFQGPDAKALKIEFRDHFRNVSRIMDCVGCEKCRLWGKLQTTGLGTALKVLFSYEDKYLNPQRTPNLLQRSEIVALFNTFNRLSESLNAIQKFRQMYQDKMNQASQVNTSKTTSNLTTRASHYVLRSVAYVLSELKKWNVPVPGYLETLSGPENADYQ</sequence>
<keyword evidence="5" id="KW-0813">Transport</keyword>
<evidence type="ECO:0000256" key="9">
    <source>
        <dbReference type="ARBA" id="ARBA00022827"/>
    </source>
</evidence>
<evidence type="ECO:0000256" key="8">
    <source>
        <dbReference type="ARBA" id="ARBA00022824"/>
    </source>
</evidence>
<evidence type="ECO:0000256" key="12">
    <source>
        <dbReference type="ARBA" id="ARBA00023136"/>
    </source>
</evidence>
<evidence type="ECO:0000313" key="16">
    <source>
        <dbReference type="EMBL" id="KAF7729955.1"/>
    </source>
</evidence>
<dbReference type="PANTHER" id="PTHR12613">
    <property type="entry name" value="ERO1-RELATED"/>
    <property type="match status" value="1"/>
</dbReference>
<evidence type="ECO:0000256" key="15">
    <source>
        <dbReference type="ARBA" id="ARBA00023284"/>
    </source>
</evidence>
<dbReference type="InterPro" id="IPR037192">
    <property type="entry name" value="ERO1-like_sf"/>
</dbReference>
<dbReference type="Proteomes" id="UP000605846">
    <property type="component" value="Unassembled WGS sequence"/>
</dbReference>
<dbReference type="GO" id="GO:0034975">
    <property type="term" value="P:protein folding in endoplasmic reticulum"/>
    <property type="evidence" value="ECO:0007669"/>
    <property type="project" value="InterPro"/>
</dbReference>
<comment type="subcellular location">
    <subcellularLocation>
        <location evidence="2">Endoplasmic reticulum membrane</location>
        <topology evidence="2">Peripheral membrane protein</topology>
        <orientation evidence="2">Lumenal side</orientation>
    </subcellularLocation>
</comment>
<dbReference type="InterPro" id="IPR007266">
    <property type="entry name" value="Ero1"/>
</dbReference>
<evidence type="ECO:0000256" key="5">
    <source>
        <dbReference type="ARBA" id="ARBA00022448"/>
    </source>
</evidence>
<dbReference type="GO" id="GO:0071949">
    <property type="term" value="F:FAD binding"/>
    <property type="evidence" value="ECO:0007669"/>
    <property type="project" value="InterPro"/>
</dbReference>
<dbReference type="SUPFAM" id="SSF110019">
    <property type="entry name" value="ERO1-like"/>
    <property type="match status" value="1"/>
</dbReference>
<dbReference type="AlphaFoldDB" id="A0A8H7BXC8"/>
<keyword evidence="7" id="KW-0732">Signal</keyword>
<dbReference type="PANTHER" id="PTHR12613:SF0">
    <property type="entry name" value="ERO1-LIKE PROTEIN"/>
    <property type="match status" value="1"/>
</dbReference>
<dbReference type="OrthoDB" id="269384at2759"/>
<accession>A0A8H7BXC8</accession>
<evidence type="ECO:0000256" key="10">
    <source>
        <dbReference type="ARBA" id="ARBA00022982"/>
    </source>
</evidence>